<feature type="signal peptide" evidence="1">
    <location>
        <begin position="1"/>
        <end position="24"/>
    </location>
</feature>
<name>A0A383W776_TETOB</name>
<feature type="chain" id="PRO_5036072863" description="Pherophorin domain-containing protein" evidence="1">
    <location>
        <begin position="25"/>
        <end position="138"/>
    </location>
</feature>
<accession>A0A383W776</accession>
<evidence type="ECO:0008006" key="5">
    <source>
        <dbReference type="Google" id="ProtNLM"/>
    </source>
</evidence>
<gene>
    <name evidence="2" type="ORF">BQ4739_LOCUS1141</name>
    <name evidence="3" type="ORF">BQ4739_LOCUS13134</name>
</gene>
<evidence type="ECO:0000313" key="4">
    <source>
        <dbReference type="Proteomes" id="UP000256970"/>
    </source>
</evidence>
<dbReference type="AlphaFoldDB" id="A0A383W776"/>
<sequence length="138" mass="14585">MASLVSYTALMAVCLLFTTEGAHAACCTSGQPTYKGKEVNFAGLPTCSDGPCSGDGFNYFSSGASQSPDPESCCETDGNTAFLYNPPATVKGAMWPPIPQFPSKWPGTGRKCNAAAPRFRCSIGGQEKKNAKHRHLLL</sequence>
<dbReference type="EMBL" id="FNXT01000081">
    <property type="protein sequence ID" value="SZX60608.1"/>
    <property type="molecule type" value="Genomic_DNA"/>
</dbReference>
<keyword evidence="1" id="KW-0732">Signal</keyword>
<reference evidence="3 4" key="1">
    <citation type="submission" date="2016-10" db="EMBL/GenBank/DDBJ databases">
        <authorList>
            <person name="Cai Z."/>
        </authorList>
    </citation>
    <scope>NUCLEOTIDE SEQUENCE [LARGE SCALE GENOMIC DNA]</scope>
</reference>
<dbReference type="Proteomes" id="UP000256970">
    <property type="component" value="Unassembled WGS sequence"/>
</dbReference>
<dbReference type="EMBL" id="FNXT01001182">
    <property type="protein sequence ID" value="SZX73012.1"/>
    <property type="molecule type" value="Genomic_DNA"/>
</dbReference>
<evidence type="ECO:0000313" key="3">
    <source>
        <dbReference type="EMBL" id="SZX73012.1"/>
    </source>
</evidence>
<protein>
    <recommendedName>
        <fullName evidence="5">Pherophorin domain-containing protein</fullName>
    </recommendedName>
</protein>
<proteinExistence type="predicted"/>
<evidence type="ECO:0000256" key="1">
    <source>
        <dbReference type="SAM" id="SignalP"/>
    </source>
</evidence>
<evidence type="ECO:0000313" key="2">
    <source>
        <dbReference type="EMBL" id="SZX60608.1"/>
    </source>
</evidence>
<organism evidence="3 4">
    <name type="scientific">Tetradesmus obliquus</name>
    <name type="common">Green alga</name>
    <name type="synonym">Acutodesmus obliquus</name>
    <dbReference type="NCBI Taxonomy" id="3088"/>
    <lineage>
        <taxon>Eukaryota</taxon>
        <taxon>Viridiplantae</taxon>
        <taxon>Chlorophyta</taxon>
        <taxon>core chlorophytes</taxon>
        <taxon>Chlorophyceae</taxon>
        <taxon>CS clade</taxon>
        <taxon>Sphaeropleales</taxon>
        <taxon>Scenedesmaceae</taxon>
        <taxon>Tetradesmus</taxon>
    </lineage>
</organism>
<keyword evidence="4" id="KW-1185">Reference proteome</keyword>